<evidence type="ECO:0000313" key="1">
    <source>
        <dbReference type="EMBL" id="SPM44417.1"/>
    </source>
</evidence>
<organism evidence="1 2">
    <name type="scientific">Orientia tsutsugamushi</name>
    <name type="common">Rickettsia tsutsugamushi</name>
    <dbReference type="NCBI Taxonomy" id="784"/>
    <lineage>
        <taxon>Bacteria</taxon>
        <taxon>Pseudomonadati</taxon>
        <taxon>Pseudomonadota</taxon>
        <taxon>Alphaproteobacteria</taxon>
        <taxon>Rickettsiales</taxon>
        <taxon>Rickettsiaceae</taxon>
        <taxon>Rickettsieae</taxon>
        <taxon>Orientia</taxon>
    </lineage>
</organism>
<reference evidence="2" key="1">
    <citation type="submission" date="2018-03" db="EMBL/GenBank/DDBJ databases">
        <authorList>
            <person name="Batty M. E."/>
            <person name="Batty M E."/>
        </authorList>
    </citation>
    <scope>NUCLEOTIDE SEQUENCE [LARGE SCALE GENOMIC DNA]</scope>
</reference>
<name>A0A2R8EZ08_ORITS</name>
<sequence length="64" mass="7319">MQNYNPGPKEKIILAVVNTEKAEKILEDKGAVVCTVKNDFNNVLKTQDTVLKIKKRNNNFIKKM</sequence>
<dbReference type="AlphaFoldDB" id="A0A2R8EZ08"/>
<proteinExistence type="predicted"/>
<dbReference type="Proteomes" id="UP000244889">
    <property type="component" value="Unassembled WGS sequence"/>
</dbReference>
<evidence type="ECO:0000313" key="2">
    <source>
        <dbReference type="Proteomes" id="UP000244889"/>
    </source>
</evidence>
<dbReference type="EMBL" id="OOHR01000001">
    <property type="protein sequence ID" value="SPM44417.1"/>
    <property type="molecule type" value="Genomic_DNA"/>
</dbReference>
<dbReference type="RefSeq" id="WP_258230908.1">
    <property type="nucleotide sequence ID" value="NZ_OOHR01000001.1"/>
</dbReference>
<protein>
    <submittedName>
        <fullName evidence="1">Conjugal transfer protein TraI</fullName>
    </submittedName>
</protein>
<gene>
    <name evidence="1" type="primary">traI</name>
    <name evidence="1" type="ORF">FPW1038_00026</name>
</gene>
<accession>A0A2R8EZ08</accession>